<keyword evidence="2" id="KW-0808">Transferase</keyword>
<dbReference type="EMBL" id="LT670849">
    <property type="protein sequence ID" value="SHN66200.1"/>
    <property type="molecule type" value="Genomic_DNA"/>
</dbReference>
<protein>
    <submittedName>
        <fullName evidence="2">Methyltransferase domain-containing protein</fullName>
    </submittedName>
</protein>
<gene>
    <name evidence="2" type="ORF">SAMN05444170_0870</name>
</gene>
<dbReference type="Proteomes" id="UP000184096">
    <property type="component" value="Chromosome I"/>
</dbReference>
<dbReference type="RefSeq" id="WP_072816845.1">
    <property type="nucleotide sequence ID" value="NZ_LT670849.1"/>
</dbReference>
<organism evidence="2 3">
    <name type="scientific">Bradyrhizobium erythrophlei</name>
    <dbReference type="NCBI Taxonomy" id="1437360"/>
    <lineage>
        <taxon>Bacteria</taxon>
        <taxon>Pseudomonadati</taxon>
        <taxon>Pseudomonadota</taxon>
        <taxon>Alphaproteobacteria</taxon>
        <taxon>Hyphomicrobiales</taxon>
        <taxon>Nitrobacteraceae</taxon>
        <taxon>Bradyrhizobium</taxon>
    </lineage>
</organism>
<evidence type="ECO:0000259" key="1">
    <source>
        <dbReference type="Pfam" id="PF13649"/>
    </source>
</evidence>
<name>A0A1M7T634_9BRAD</name>
<dbReference type="InterPro" id="IPR041698">
    <property type="entry name" value="Methyltransf_25"/>
</dbReference>
<sequence length="170" mass="18184">MQALDRVTSSYAEPILDAPCGFGRNALALASLGYDVIAVDNNVDRLKSVKASGALQSSGSGSIVTLCADLASDRLPFRKSSFSAILCIHYPVQKIIMDLCAALDEGGWLYIETFGGQGQNYLELPKLGEIPEALQGFELVLCKERPVGPPSYRAAVVQALAQKRPGDRPV</sequence>
<dbReference type="InterPro" id="IPR029063">
    <property type="entry name" value="SAM-dependent_MTases_sf"/>
</dbReference>
<dbReference type="CDD" id="cd02440">
    <property type="entry name" value="AdoMet_MTases"/>
    <property type="match status" value="1"/>
</dbReference>
<dbReference type="GO" id="GO:0032259">
    <property type="term" value="P:methylation"/>
    <property type="evidence" value="ECO:0007669"/>
    <property type="project" value="UniProtKB-KW"/>
</dbReference>
<dbReference type="OrthoDB" id="5298787at2"/>
<dbReference type="GO" id="GO:0008168">
    <property type="term" value="F:methyltransferase activity"/>
    <property type="evidence" value="ECO:0007669"/>
    <property type="project" value="UniProtKB-KW"/>
</dbReference>
<feature type="domain" description="Methyltransferase" evidence="1">
    <location>
        <begin position="15"/>
        <end position="107"/>
    </location>
</feature>
<dbReference type="Pfam" id="PF13649">
    <property type="entry name" value="Methyltransf_25"/>
    <property type="match status" value="1"/>
</dbReference>
<reference evidence="3" key="1">
    <citation type="submission" date="2016-11" db="EMBL/GenBank/DDBJ databases">
        <authorList>
            <person name="Varghese N."/>
            <person name="Submissions S."/>
        </authorList>
    </citation>
    <scope>NUCLEOTIDE SEQUENCE [LARGE SCALE GENOMIC DNA]</scope>
    <source>
        <strain evidence="3">GAS401</strain>
    </source>
</reference>
<evidence type="ECO:0000313" key="2">
    <source>
        <dbReference type="EMBL" id="SHN66200.1"/>
    </source>
</evidence>
<accession>A0A1M7T634</accession>
<dbReference type="SUPFAM" id="SSF53335">
    <property type="entry name" value="S-adenosyl-L-methionine-dependent methyltransferases"/>
    <property type="match status" value="1"/>
</dbReference>
<proteinExistence type="predicted"/>
<dbReference type="Gene3D" id="3.40.50.150">
    <property type="entry name" value="Vaccinia Virus protein VP39"/>
    <property type="match status" value="1"/>
</dbReference>
<evidence type="ECO:0000313" key="3">
    <source>
        <dbReference type="Proteomes" id="UP000184096"/>
    </source>
</evidence>
<keyword evidence="2" id="KW-0489">Methyltransferase</keyword>
<dbReference type="AlphaFoldDB" id="A0A1M7T634"/>
<keyword evidence="3" id="KW-1185">Reference proteome</keyword>